<feature type="domain" description="HTH tetR-type" evidence="4">
    <location>
        <begin position="9"/>
        <end position="69"/>
    </location>
</feature>
<feature type="DNA-binding region" description="H-T-H motif" evidence="3">
    <location>
        <begin position="32"/>
        <end position="51"/>
    </location>
</feature>
<evidence type="ECO:0000256" key="1">
    <source>
        <dbReference type="ARBA" id="ARBA00022491"/>
    </source>
</evidence>
<keyword evidence="2 3" id="KW-0238">DNA-binding</keyword>
<name>A0A1H3LTZ3_9BACI</name>
<dbReference type="PROSITE" id="PS50977">
    <property type="entry name" value="HTH_TETR_2"/>
    <property type="match status" value="1"/>
</dbReference>
<dbReference type="OrthoDB" id="113732at2"/>
<evidence type="ECO:0000313" key="5">
    <source>
        <dbReference type="EMBL" id="SDY67559.1"/>
    </source>
</evidence>
<dbReference type="InterPro" id="IPR009057">
    <property type="entry name" value="Homeodomain-like_sf"/>
</dbReference>
<dbReference type="InterPro" id="IPR050624">
    <property type="entry name" value="HTH-type_Tx_Regulator"/>
</dbReference>
<evidence type="ECO:0000313" key="6">
    <source>
        <dbReference type="Proteomes" id="UP000198935"/>
    </source>
</evidence>
<protein>
    <submittedName>
        <fullName evidence="5">DNA-binding transcriptional regulator, AcrR family</fullName>
    </submittedName>
</protein>
<evidence type="ECO:0000256" key="2">
    <source>
        <dbReference type="ARBA" id="ARBA00023125"/>
    </source>
</evidence>
<evidence type="ECO:0000259" key="4">
    <source>
        <dbReference type="PROSITE" id="PS50977"/>
    </source>
</evidence>
<dbReference type="Proteomes" id="UP000198935">
    <property type="component" value="Unassembled WGS sequence"/>
</dbReference>
<dbReference type="InterPro" id="IPR001647">
    <property type="entry name" value="HTH_TetR"/>
</dbReference>
<keyword evidence="1" id="KW-0678">Repressor</keyword>
<dbReference type="PANTHER" id="PTHR43479">
    <property type="entry name" value="ACREF/ENVCD OPERON REPRESSOR-RELATED"/>
    <property type="match status" value="1"/>
</dbReference>
<dbReference type="AlphaFoldDB" id="A0A1H3LTZ3"/>
<dbReference type="SUPFAM" id="SSF46689">
    <property type="entry name" value="Homeodomain-like"/>
    <property type="match status" value="1"/>
</dbReference>
<dbReference type="PANTHER" id="PTHR43479:SF21">
    <property type="entry name" value="TRANSCRIPTIONAL REGULATOR, TETR FAMILY"/>
    <property type="match status" value="1"/>
</dbReference>
<dbReference type="Pfam" id="PF00440">
    <property type="entry name" value="TetR_N"/>
    <property type="match status" value="1"/>
</dbReference>
<dbReference type="PRINTS" id="PR00455">
    <property type="entry name" value="HTHTETR"/>
</dbReference>
<reference evidence="6" key="1">
    <citation type="submission" date="2016-10" db="EMBL/GenBank/DDBJ databases">
        <authorList>
            <person name="Varghese N."/>
            <person name="Submissions S."/>
        </authorList>
    </citation>
    <scope>NUCLEOTIDE SEQUENCE [LARGE SCALE GENOMIC DNA]</scope>
    <source>
        <strain evidence="6">SP</strain>
    </source>
</reference>
<evidence type="ECO:0000256" key="3">
    <source>
        <dbReference type="PROSITE-ProRule" id="PRU00335"/>
    </source>
</evidence>
<dbReference type="EMBL" id="FNPI01000003">
    <property type="protein sequence ID" value="SDY67559.1"/>
    <property type="molecule type" value="Genomic_DNA"/>
</dbReference>
<accession>A0A1H3LTZ3</accession>
<gene>
    <name evidence="5" type="ORF">SAMN05421736_1032</name>
</gene>
<dbReference type="STRING" id="1503961.SAMN05421736_1032"/>
<proteinExistence type="predicted"/>
<dbReference type="Gene3D" id="1.10.357.10">
    <property type="entry name" value="Tetracycline Repressor, domain 2"/>
    <property type="match status" value="1"/>
</dbReference>
<organism evidence="5 6">
    <name type="scientific">Evansella caseinilytica</name>
    <dbReference type="NCBI Taxonomy" id="1503961"/>
    <lineage>
        <taxon>Bacteria</taxon>
        <taxon>Bacillati</taxon>
        <taxon>Bacillota</taxon>
        <taxon>Bacilli</taxon>
        <taxon>Bacillales</taxon>
        <taxon>Bacillaceae</taxon>
        <taxon>Evansella</taxon>
    </lineage>
</organism>
<sequence>MNGFDKRREKKKKQIIHALTDLIMTKNLKEIGVREIAEHANVSPASIYNFFGSKEELIKQAIYYLTEKETKKFVDLVDEDIPFKEKTNKLFSMSMAKQENMNSEGLKNIHFDDPAFQKYIKEFSEASVMPLFTKLLEQGKAEGEISHTVSNRAIMFYYNAILMLVSDPAVRNSMDVELRKEITQLFLYGIFGNETMNSEDEASK</sequence>
<dbReference type="GO" id="GO:0003677">
    <property type="term" value="F:DNA binding"/>
    <property type="evidence" value="ECO:0007669"/>
    <property type="project" value="UniProtKB-UniRule"/>
</dbReference>
<keyword evidence="6" id="KW-1185">Reference proteome</keyword>